<sequence>MAAFFSSLAFRLLLQLLLLAILPNLTTIFASKPLGFSIDLIHRDSSLSPLYDPLSTLALRAVQVALCSHRNASRFANTTSMISSPVMPGFGEYLMKLSLGTPSRLYWATLVTGRNLIWMTCRPCDSCSGQTSMFDPLQSSTYKSQTCSASSCMELPIHGCTINQLCGFIYSYEDKSFVEVILASDWFDNGAHTVKLPEIVFGCVHHDGAPNPALLEVPGLVGLGGGPLSLVNQIGSSIDKKFAYSLPPNSNENNSIGQLKFGKDAEFSGQEEVQETPMAPGGPQGTYYVLNLINISIINNRLNIQFGGAQMTALLGDAGSIIIDLGTTLTYHAKDVYDQVANAVANVINYELFYAPKDLLGYELLATQLPYVP</sequence>
<evidence type="ECO:0000256" key="2">
    <source>
        <dbReference type="ARBA" id="ARBA00022670"/>
    </source>
</evidence>
<keyword evidence="2" id="KW-0645">Protease</keyword>
<proteinExistence type="inferred from homology"/>
<dbReference type="InterPro" id="IPR033121">
    <property type="entry name" value="PEPTIDASE_A1"/>
</dbReference>
<name>A0A5K1DIV2_9MAGN</name>
<dbReference type="Pfam" id="PF14543">
    <property type="entry name" value="TAXi_N"/>
    <property type="match status" value="1"/>
</dbReference>
<comment type="similarity">
    <text evidence="1">Belongs to the peptidase A1 family.</text>
</comment>
<dbReference type="AlphaFoldDB" id="A0A5K1DIV2"/>
<dbReference type="Gramene" id="NC5G0305140.1">
    <property type="protein sequence ID" value="NC5G0305140.1:cds"/>
    <property type="gene ID" value="NC5G0305140"/>
</dbReference>
<dbReference type="PANTHER" id="PTHR47967">
    <property type="entry name" value="OS07G0603500 PROTEIN-RELATED"/>
    <property type="match status" value="1"/>
</dbReference>
<accession>A0A5K1DIV2</accession>
<organism evidence="6">
    <name type="scientific">Nymphaea colorata</name>
    <name type="common">pocket water lily</name>
    <dbReference type="NCBI Taxonomy" id="210225"/>
    <lineage>
        <taxon>Eukaryota</taxon>
        <taxon>Viridiplantae</taxon>
        <taxon>Streptophyta</taxon>
        <taxon>Embryophyta</taxon>
        <taxon>Tracheophyta</taxon>
        <taxon>Spermatophyta</taxon>
        <taxon>Magnoliopsida</taxon>
        <taxon>Nymphaeales</taxon>
        <taxon>Nymphaeaceae</taxon>
        <taxon>Nymphaea</taxon>
    </lineage>
</organism>
<dbReference type="SUPFAM" id="SSF50630">
    <property type="entry name" value="Acid proteases"/>
    <property type="match status" value="1"/>
</dbReference>
<dbReference type="InterPro" id="IPR021109">
    <property type="entry name" value="Peptidase_aspartic_dom_sf"/>
</dbReference>
<reference evidence="6" key="1">
    <citation type="submission" date="2019-09" db="EMBL/GenBank/DDBJ databases">
        <authorList>
            <person name="Zhang L."/>
        </authorList>
    </citation>
    <scope>NUCLEOTIDE SEQUENCE</scope>
</reference>
<keyword evidence="4" id="KW-0732">Signal</keyword>
<gene>
    <name evidence="6" type="ORF">NYM_LOCUS20707</name>
</gene>
<protein>
    <recommendedName>
        <fullName evidence="5">Peptidase A1 domain-containing protein</fullName>
    </recommendedName>
</protein>
<dbReference type="GO" id="GO:0006508">
    <property type="term" value="P:proteolysis"/>
    <property type="evidence" value="ECO:0007669"/>
    <property type="project" value="UniProtKB-KW"/>
</dbReference>
<evidence type="ECO:0000256" key="3">
    <source>
        <dbReference type="ARBA" id="ARBA00022801"/>
    </source>
</evidence>
<evidence type="ECO:0000256" key="4">
    <source>
        <dbReference type="SAM" id="SignalP"/>
    </source>
</evidence>
<dbReference type="InterPro" id="IPR051708">
    <property type="entry name" value="Plant_Aspart_Prot_A1"/>
</dbReference>
<keyword evidence="3" id="KW-0378">Hydrolase</keyword>
<evidence type="ECO:0000313" key="6">
    <source>
        <dbReference type="EMBL" id="VVW38416.1"/>
    </source>
</evidence>
<evidence type="ECO:0000259" key="5">
    <source>
        <dbReference type="PROSITE" id="PS51767"/>
    </source>
</evidence>
<dbReference type="PANTHER" id="PTHR47967:SF128">
    <property type="entry name" value="ASPARTIC PROTEINASE CDR1-LIKE"/>
    <property type="match status" value="1"/>
</dbReference>
<dbReference type="GO" id="GO:0008233">
    <property type="term" value="F:peptidase activity"/>
    <property type="evidence" value="ECO:0007669"/>
    <property type="project" value="UniProtKB-KW"/>
</dbReference>
<feature type="chain" id="PRO_5023931874" description="Peptidase A1 domain-containing protein" evidence="4">
    <location>
        <begin position="31"/>
        <end position="373"/>
    </location>
</feature>
<dbReference type="InterPro" id="IPR032861">
    <property type="entry name" value="TAXi_N"/>
</dbReference>
<feature type="domain" description="Peptidase A1" evidence="5">
    <location>
        <begin position="93"/>
        <end position="373"/>
    </location>
</feature>
<dbReference type="EMBL" id="LR721783">
    <property type="protein sequence ID" value="VVW38416.1"/>
    <property type="molecule type" value="Genomic_DNA"/>
</dbReference>
<feature type="signal peptide" evidence="4">
    <location>
        <begin position="1"/>
        <end position="30"/>
    </location>
</feature>
<evidence type="ECO:0000256" key="1">
    <source>
        <dbReference type="ARBA" id="ARBA00007447"/>
    </source>
</evidence>
<dbReference type="Gene3D" id="2.40.70.10">
    <property type="entry name" value="Acid Proteases"/>
    <property type="match status" value="2"/>
</dbReference>
<dbReference type="GO" id="GO:0005576">
    <property type="term" value="C:extracellular region"/>
    <property type="evidence" value="ECO:0007669"/>
    <property type="project" value="TreeGrafter"/>
</dbReference>
<dbReference type="PROSITE" id="PS51767">
    <property type="entry name" value="PEPTIDASE_A1"/>
    <property type="match status" value="1"/>
</dbReference>